<gene>
    <name evidence="3" type="ORF">LJ656_29915</name>
</gene>
<dbReference type="InterPro" id="IPR043990">
    <property type="entry name" value="AC_1"/>
</dbReference>
<reference evidence="3 4" key="1">
    <citation type="submission" date="2021-11" db="EMBL/GenBank/DDBJ databases">
        <authorList>
            <person name="Oh E.-T."/>
            <person name="Kim S.-B."/>
        </authorList>
    </citation>
    <scope>NUCLEOTIDE SEQUENCE [LARGE SCALE GENOMIC DNA]</scope>
    <source>
        <strain evidence="3 4">MMS20-SJTR3</strain>
    </source>
</reference>
<dbReference type="EMBL" id="JAJITD010000021">
    <property type="protein sequence ID" value="MCC8396812.1"/>
    <property type="molecule type" value="Genomic_DNA"/>
</dbReference>
<keyword evidence="1" id="KW-0843">Virulence</keyword>
<dbReference type="InterPro" id="IPR024973">
    <property type="entry name" value="ESPR"/>
</dbReference>
<dbReference type="InterPro" id="IPR011050">
    <property type="entry name" value="Pectin_lyase_fold/virulence"/>
</dbReference>
<dbReference type="SMART" id="SM00869">
    <property type="entry name" value="Autotransporter"/>
    <property type="match status" value="1"/>
</dbReference>
<dbReference type="InterPro" id="IPR006315">
    <property type="entry name" value="OM_autotransptr_brl_dom"/>
</dbReference>
<dbReference type="Pfam" id="PF13018">
    <property type="entry name" value="ESPR"/>
    <property type="match status" value="1"/>
</dbReference>
<dbReference type="PROSITE" id="PS51208">
    <property type="entry name" value="AUTOTRANSPORTER"/>
    <property type="match status" value="1"/>
</dbReference>
<protein>
    <submittedName>
        <fullName evidence="3">Autotransporter outer membrane beta-barrel domain-containing protein</fullName>
    </submittedName>
</protein>
<feature type="domain" description="Autotransporter" evidence="2">
    <location>
        <begin position="1542"/>
        <end position="1824"/>
    </location>
</feature>
<dbReference type="CDD" id="cd01344">
    <property type="entry name" value="PL2_Passenger_AT"/>
    <property type="match status" value="1"/>
</dbReference>
<dbReference type="Gene3D" id="2.160.20.20">
    <property type="match status" value="1"/>
</dbReference>
<evidence type="ECO:0000313" key="3">
    <source>
        <dbReference type="EMBL" id="MCC8396812.1"/>
    </source>
</evidence>
<proteinExistence type="predicted"/>
<dbReference type="InterPro" id="IPR051551">
    <property type="entry name" value="Autotransporter_adhesion"/>
</dbReference>
<evidence type="ECO:0000256" key="1">
    <source>
        <dbReference type="ARBA" id="ARBA00023026"/>
    </source>
</evidence>
<comment type="caution">
    <text evidence="3">The sequence shown here is derived from an EMBL/GenBank/DDBJ whole genome shotgun (WGS) entry which is preliminary data.</text>
</comment>
<dbReference type="Gene3D" id="2.40.128.130">
    <property type="entry name" value="Autotransporter beta-domain"/>
    <property type="match status" value="1"/>
</dbReference>
<dbReference type="RefSeq" id="WP_230513096.1">
    <property type="nucleotide sequence ID" value="NZ_JAJITD010000021.1"/>
</dbReference>
<name>A0ABS8K3S5_9BURK</name>
<dbReference type="InterPro" id="IPR005546">
    <property type="entry name" value="Autotransporte_beta"/>
</dbReference>
<dbReference type="PANTHER" id="PTHR35037">
    <property type="entry name" value="C-TERMINAL REGION OF AIDA-LIKE PROTEIN"/>
    <property type="match status" value="1"/>
</dbReference>
<keyword evidence="4" id="KW-1185">Reference proteome</keyword>
<dbReference type="Proteomes" id="UP001431019">
    <property type="component" value="Unassembled WGS sequence"/>
</dbReference>
<dbReference type="InterPro" id="IPR012332">
    <property type="entry name" value="Autotransporter_pectin_lyase_C"/>
</dbReference>
<dbReference type="SUPFAM" id="SSF51126">
    <property type="entry name" value="Pectin lyase-like"/>
    <property type="match status" value="1"/>
</dbReference>
<evidence type="ECO:0000259" key="2">
    <source>
        <dbReference type="PROSITE" id="PS51208"/>
    </source>
</evidence>
<dbReference type="SUPFAM" id="SSF103515">
    <property type="entry name" value="Autotransporter"/>
    <property type="match status" value="1"/>
</dbReference>
<dbReference type="Pfam" id="PF18883">
    <property type="entry name" value="AC_1"/>
    <property type="match status" value="1"/>
</dbReference>
<accession>A0ABS8K3S5</accession>
<organism evidence="3 4">
    <name type="scientific">Paraburkholderia sejongensis</name>
    <dbReference type="NCBI Taxonomy" id="2886946"/>
    <lineage>
        <taxon>Bacteria</taxon>
        <taxon>Pseudomonadati</taxon>
        <taxon>Pseudomonadota</taxon>
        <taxon>Betaproteobacteria</taxon>
        <taxon>Burkholderiales</taxon>
        <taxon>Burkholderiaceae</taxon>
        <taxon>Paraburkholderia</taxon>
    </lineage>
</organism>
<dbReference type="PANTHER" id="PTHR35037:SF3">
    <property type="entry name" value="C-TERMINAL REGION OF AIDA-LIKE PROTEIN"/>
    <property type="match status" value="1"/>
</dbReference>
<evidence type="ECO:0000313" key="4">
    <source>
        <dbReference type="Proteomes" id="UP001431019"/>
    </source>
</evidence>
<dbReference type="InterPro" id="IPR036709">
    <property type="entry name" value="Autotransporte_beta_dom_sf"/>
</dbReference>
<sequence length="1824" mass="179934">MNKSFRSIWNEALGSWVAVSESTMARGKRSGATVVESGDDALPAARCPHRIIAALGFSVAVVSTMGTAYASTCGDGSAVSTGGTCVPGTFNPADNDDLAGAVAVSGADVVHLSGGWTGGWSDAGYTIMPLGSTTIVSGTANQPRLTLGAEVQSVSTPASITGGNIIVATYNSGNFVASNWDTANVPVFHNVDGSQYVDARIGTVSSTGGTLDVAIGNPASVPASAGNSIAMAAKETDLIYADGTGAAPSVVTWDSRNQVDFVSLAPGGGASTYTMRVPSYAGTFQAFNGSRWSVTDTTSLAAYNDFLVRSLQSGALNSQSAYDTAFNQAVSFTQQTVQYTNNVSASDEVSLPTGNLSVIHGTGANAMLHVGAGGQIDVRSDSGQSFAVLAENGAHFVNDGQISGGFTLVGLQSGAQGVNNGVISSGYASGNNFNTGTAAQPDNFGYNAYTEGFGVSANGAGTRFINNGIMNVAAWNYTGSNNLALQNYAVAVSGTAAASNAGVINVGVNATNLNSQAIGGLVSDGSFTNLAGGTIYVGRAAQYDAASPEAAADVALSTQSYGVLLGSSGTANNLGDIVVGGQAQNATAMASIHSTSGILNNGGNIIVNGAASGLPLANVGMLADNTAATVSNTGTIELSGVNGIGIEVIGTGSTPTAATSTGTITVAGGADPASGTRNYGVWAQGANATATVDGAVNLTGTGAIGVHARSGATIDVGANAVPDFISGAGQIGFFAYGADSRINVAAQRLAVGTTDSTLFRVAGGAAFTGSSTAGPLTMNINGQNARGVVATDSGSRLSTGNSIYNVNGPNGIAITARGGAAGSIDSASVVNLNAAGAIAGLVDGQPYDLTNAPSGAPVATVLTNNAAVRSGTAGVTGFVAQNLGVLANNSTVTLTGAGSTGVVVGSQGTVSNASTICVSNGTGALVQGATASLINNGTTEADDGIAAIRLTGAGASVGLPGSATVIAGGTADGIQIDASDSAGSATAGPASITVSGSGKGIDNLGENSTIALSGTRIGTTGAASDGVSSTGARATISADAATIIKTAGDHAVGLFVSGAGSTVTNSGAAVTTTGQNAIGIEMINGASATLTAGSVSTAGQAAPGVQASGAGSSILSNNGTIIRTAGAASIGADANAGGSLALRGAQIATTGISAHGVVAASGGTATLATTAIKTTGTLADGVVAQNGGTVADTGSTISSAAANGATADSGGVLTLSATTLNGATSGVVTSDTLANGATSVVTVNGGNVTSATGPAFLANGGTADLIVQNGTVATAGNGTLLNLTNGSNVTFTASNENLTGNIFADVASTGNVFLTNHTTLTGQIDPVDVTIDDTSAWNVTANSTLGGLTNAGNVVFVAPTGDPTLAGSYKTVTTSSYVGNGGAIALNTYLGADASPTDQLVLNGGSASGTSALKISNTTGSGAHTTSDGIPVVVATNGASTAASAFHLARPVQAGAYEYLLYRGSQSSANSWYLRSDLIPTSTTTPPGVPAPAAAAAAVPAAYRPGVAGYTMTPSLNIDYGFATLDRLHERVGDIANVEKQQPGNQNGVWGRIGGQTLDADAGSRFAADEKTFFAQFGKDWTLDHAAGGGSTHAGVTVTFGTADASFSDMARSINRALSASTGSTEMHAQSVGGYWTRYLSDGTYFDSVGQLTHYSNRYSDVYGSSASQNGFGVALSQEVGKPFYLGSSAVAIEPQAQLMYQYLKLNGFEDNISAITGTTTNALRGRLGVRVFRANMENATRTSTTTPYFTADVLHDFFSPGQTAVGGTSFDLGLGRTWYELGVGVATSFGKSGEFYANVKYSRNLEGQYRQGVMGKAGYRYSW</sequence>
<dbReference type="NCBIfam" id="TIGR01414">
    <property type="entry name" value="autotrans_barl"/>
    <property type="match status" value="1"/>
</dbReference>